<dbReference type="InterPro" id="IPR007197">
    <property type="entry name" value="rSAM"/>
</dbReference>
<dbReference type="Gene3D" id="3.80.30.20">
    <property type="entry name" value="tm_1862 like domain"/>
    <property type="match status" value="1"/>
</dbReference>
<reference evidence="7 8" key="1">
    <citation type="submission" date="2017-01" db="EMBL/GenBank/DDBJ databases">
        <title>Genome sequencing of Arcobacter sp. LPB0137.</title>
        <authorList>
            <person name="Lee G.-W."/>
            <person name="Yi H."/>
        </authorList>
    </citation>
    <scope>NUCLEOTIDE SEQUENCE [LARGE SCALE GENOMIC DNA]</scope>
    <source>
        <strain evidence="7 8">LPB0137</strain>
    </source>
</reference>
<dbReference type="SFLD" id="SFLDS00029">
    <property type="entry name" value="Radical_SAM"/>
    <property type="match status" value="1"/>
</dbReference>
<dbReference type="Proteomes" id="UP000186074">
    <property type="component" value="Chromosome"/>
</dbReference>
<dbReference type="CDD" id="cd01335">
    <property type="entry name" value="Radical_SAM"/>
    <property type="match status" value="1"/>
</dbReference>
<dbReference type="InterPro" id="IPR058240">
    <property type="entry name" value="rSAM_sf"/>
</dbReference>
<feature type="domain" description="Radical SAM core" evidence="6">
    <location>
        <begin position="10"/>
        <end position="243"/>
    </location>
</feature>
<name>A0A1P8KKW4_9BACT</name>
<proteinExistence type="predicted"/>
<comment type="cofactor">
    <cofactor evidence="1">
        <name>[4Fe-4S] cluster</name>
        <dbReference type="ChEBI" id="CHEBI:49883"/>
    </cofactor>
</comment>
<keyword evidence="3" id="KW-0479">Metal-binding</keyword>
<dbReference type="STRING" id="1850254.LPB137_04770"/>
<evidence type="ECO:0000256" key="1">
    <source>
        <dbReference type="ARBA" id="ARBA00001966"/>
    </source>
</evidence>
<organism evidence="7 8">
    <name type="scientific">Poseidonibacter parvus</name>
    <dbReference type="NCBI Taxonomy" id="1850254"/>
    <lineage>
        <taxon>Bacteria</taxon>
        <taxon>Pseudomonadati</taxon>
        <taxon>Campylobacterota</taxon>
        <taxon>Epsilonproteobacteria</taxon>
        <taxon>Campylobacterales</taxon>
        <taxon>Arcobacteraceae</taxon>
        <taxon>Poseidonibacter</taxon>
    </lineage>
</organism>
<dbReference type="AlphaFoldDB" id="A0A1P8KKW4"/>
<sequence>MIEYNQPLYRPPAEANSVIIQVTLGCSFNKCTFCTMYESKDYKVRKLEDVFKDIDTMASFYQDSVKMFLADGDALNMETNHLIKILDYAYLKFPKLRRVSVYASAFNLNDKSLEELKLLKEKGLNLIYYGIESGSYEVLKKIQKPISQIKMIDSLNKAYQAGLKTSVTVILGLAGKKYSFEHIKETANIINQVKVTYLSTLQLMLEEGRYQKFIKNFDGGFKMLNEKEMLEEQKSFLEQLNPSNKVIFRSNHVSNSLALAGTIPKDKTRLIEELSFILKSL</sequence>
<dbReference type="GO" id="GO:0051536">
    <property type="term" value="F:iron-sulfur cluster binding"/>
    <property type="evidence" value="ECO:0007669"/>
    <property type="project" value="UniProtKB-KW"/>
</dbReference>
<evidence type="ECO:0000313" key="7">
    <source>
        <dbReference type="EMBL" id="APW65203.1"/>
    </source>
</evidence>
<dbReference type="KEGG" id="alp:LPB137_04770"/>
<dbReference type="Pfam" id="PF04055">
    <property type="entry name" value="Radical_SAM"/>
    <property type="match status" value="1"/>
</dbReference>
<dbReference type="SMART" id="SM00729">
    <property type="entry name" value="Elp3"/>
    <property type="match status" value="1"/>
</dbReference>
<dbReference type="SFLD" id="SFLDG01095">
    <property type="entry name" value="Uncharacterised_Radical_SAM_Su"/>
    <property type="match status" value="1"/>
</dbReference>
<dbReference type="InterPro" id="IPR023404">
    <property type="entry name" value="rSAM_horseshoe"/>
</dbReference>
<keyword evidence="4" id="KW-0408">Iron</keyword>
<dbReference type="InterPro" id="IPR051198">
    <property type="entry name" value="BchE-like"/>
</dbReference>
<dbReference type="PANTHER" id="PTHR43409">
    <property type="entry name" value="ANAEROBIC MAGNESIUM-PROTOPORPHYRIN IX MONOMETHYL ESTER CYCLASE-RELATED"/>
    <property type="match status" value="1"/>
</dbReference>
<dbReference type="SFLD" id="SFLDG01082">
    <property type="entry name" value="B12-binding_domain_containing"/>
    <property type="match status" value="1"/>
</dbReference>
<evidence type="ECO:0000259" key="6">
    <source>
        <dbReference type="PROSITE" id="PS51918"/>
    </source>
</evidence>
<evidence type="ECO:0000256" key="4">
    <source>
        <dbReference type="ARBA" id="ARBA00023004"/>
    </source>
</evidence>
<keyword evidence="8" id="KW-1185">Reference proteome</keyword>
<dbReference type="RefSeq" id="WP_076085089.1">
    <property type="nucleotide sequence ID" value="NZ_CP019070.1"/>
</dbReference>
<keyword evidence="5" id="KW-0411">Iron-sulfur</keyword>
<protein>
    <submittedName>
        <fullName evidence="7">Radical SAM protein</fullName>
    </submittedName>
</protein>
<evidence type="ECO:0000313" key="8">
    <source>
        <dbReference type="Proteomes" id="UP000186074"/>
    </source>
</evidence>
<dbReference type="PANTHER" id="PTHR43409:SF4">
    <property type="entry name" value="RADICAL SAM SUPERFAMILY PROTEIN"/>
    <property type="match status" value="1"/>
</dbReference>
<gene>
    <name evidence="7" type="ORF">LPB137_04770</name>
</gene>
<evidence type="ECO:0000256" key="5">
    <source>
        <dbReference type="ARBA" id="ARBA00023014"/>
    </source>
</evidence>
<evidence type="ECO:0000256" key="2">
    <source>
        <dbReference type="ARBA" id="ARBA00022691"/>
    </source>
</evidence>
<dbReference type="OrthoDB" id="5470216at2"/>
<evidence type="ECO:0000256" key="3">
    <source>
        <dbReference type="ARBA" id="ARBA00022723"/>
    </source>
</evidence>
<dbReference type="InterPro" id="IPR006638">
    <property type="entry name" value="Elp3/MiaA/NifB-like_rSAM"/>
</dbReference>
<dbReference type="EMBL" id="CP019070">
    <property type="protein sequence ID" value="APW65203.1"/>
    <property type="molecule type" value="Genomic_DNA"/>
</dbReference>
<keyword evidence="2" id="KW-0949">S-adenosyl-L-methionine</keyword>
<dbReference type="GO" id="GO:0046872">
    <property type="term" value="F:metal ion binding"/>
    <property type="evidence" value="ECO:0007669"/>
    <property type="project" value="UniProtKB-KW"/>
</dbReference>
<dbReference type="PROSITE" id="PS51918">
    <property type="entry name" value="RADICAL_SAM"/>
    <property type="match status" value="1"/>
</dbReference>
<accession>A0A1P8KKW4</accession>
<dbReference type="SUPFAM" id="SSF102114">
    <property type="entry name" value="Radical SAM enzymes"/>
    <property type="match status" value="1"/>
</dbReference>
<dbReference type="GO" id="GO:0003824">
    <property type="term" value="F:catalytic activity"/>
    <property type="evidence" value="ECO:0007669"/>
    <property type="project" value="InterPro"/>
</dbReference>